<feature type="compositionally biased region" description="Polar residues" evidence="1">
    <location>
        <begin position="358"/>
        <end position="379"/>
    </location>
</feature>
<dbReference type="InterPro" id="IPR000253">
    <property type="entry name" value="FHA_dom"/>
</dbReference>
<name>A0AAW0D1B7_9AGAR</name>
<evidence type="ECO:0000256" key="1">
    <source>
        <dbReference type="SAM" id="MobiDB-lite"/>
    </source>
</evidence>
<dbReference type="Proteomes" id="UP001383192">
    <property type="component" value="Unassembled WGS sequence"/>
</dbReference>
<dbReference type="Gene3D" id="2.60.200.20">
    <property type="match status" value="1"/>
</dbReference>
<dbReference type="InterPro" id="IPR000467">
    <property type="entry name" value="G_patch_dom"/>
</dbReference>
<keyword evidence="5" id="KW-1185">Reference proteome</keyword>
<proteinExistence type="predicted"/>
<protein>
    <recommendedName>
        <fullName evidence="6">Angiogenic factor with G patch and FHA domains 1</fullName>
    </recommendedName>
</protein>
<feature type="region of interest" description="Disordered" evidence="1">
    <location>
        <begin position="278"/>
        <end position="301"/>
    </location>
</feature>
<dbReference type="GO" id="GO:0003676">
    <property type="term" value="F:nucleic acid binding"/>
    <property type="evidence" value="ECO:0007669"/>
    <property type="project" value="InterPro"/>
</dbReference>
<feature type="domain" description="FHA" evidence="2">
    <location>
        <begin position="89"/>
        <end position="145"/>
    </location>
</feature>
<evidence type="ECO:0000259" key="2">
    <source>
        <dbReference type="PROSITE" id="PS50006"/>
    </source>
</evidence>
<dbReference type="PROSITE" id="PS50006">
    <property type="entry name" value="FHA_DOMAIN"/>
    <property type="match status" value="1"/>
</dbReference>
<evidence type="ECO:0000313" key="4">
    <source>
        <dbReference type="EMBL" id="KAK7044248.1"/>
    </source>
</evidence>
<gene>
    <name evidence="4" type="ORF">VNI00_007970</name>
</gene>
<feature type="domain" description="G-patch" evidence="3">
    <location>
        <begin position="322"/>
        <end position="368"/>
    </location>
</feature>
<dbReference type="InterPro" id="IPR008984">
    <property type="entry name" value="SMAD_FHA_dom_sf"/>
</dbReference>
<dbReference type="SMART" id="SM00443">
    <property type="entry name" value="G_patch"/>
    <property type="match status" value="1"/>
</dbReference>
<dbReference type="InterPro" id="IPR053027">
    <property type="entry name" value="AGGF1"/>
</dbReference>
<evidence type="ECO:0000313" key="5">
    <source>
        <dbReference type="Proteomes" id="UP001383192"/>
    </source>
</evidence>
<feature type="compositionally biased region" description="Polar residues" evidence="1">
    <location>
        <begin position="212"/>
        <end position="223"/>
    </location>
</feature>
<dbReference type="Pfam" id="PF01585">
    <property type="entry name" value="G-patch"/>
    <property type="match status" value="1"/>
</dbReference>
<sequence length="385" mass="42163">MEPGELQETSGSSLYSRPCDSSYDRSYEWPWDSPSQADSDTQAPLLNNEVVAKSNTNKRIEPAIRLLVIHTRILPKLHRIALLDGYEEVQLGRDSAVNASYPKIRLKEMEVSKLHATIYWDKTWKRWGIVDMGSKHGTFLRSAISSSSELDMRGTRLSGPKTASIPRRLCHLDELTIGSTTFVVHIHDDGLPCEECSPGQTGNEIPLFPSPKTRTTSKIDGNTSTQNAELLAMAGQRRSKTALSQLKRQLLTRHDGGEDSIAVASQRYVDRSARRRALYPSSHSDTPGIANTPPTTSSTRLAAAADVEAHEPVASQPVPLPASNLGHKLLVKQGWMPGTSLGMTEEGRVDPLDIKFSSNRAGLGSMRSTSTSGSAQDGWSQHRKG</sequence>
<feature type="region of interest" description="Disordered" evidence="1">
    <location>
        <begin position="358"/>
        <end position="385"/>
    </location>
</feature>
<dbReference type="PANTHER" id="PTHR23106">
    <property type="entry name" value="ANGIOGENIC FACTOR WITH G PATCH AND FHA DOMAINS 1"/>
    <property type="match status" value="1"/>
</dbReference>
<dbReference type="SUPFAM" id="SSF49879">
    <property type="entry name" value="SMAD/FHA domain"/>
    <property type="match status" value="1"/>
</dbReference>
<dbReference type="Pfam" id="PF00498">
    <property type="entry name" value="FHA"/>
    <property type="match status" value="1"/>
</dbReference>
<feature type="region of interest" description="Disordered" evidence="1">
    <location>
        <begin position="1"/>
        <end position="42"/>
    </location>
</feature>
<dbReference type="PANTHER" id="PTHR23106:SF24">
    <property type="entry name" value="ANGIOGENIC FACTOR WITH G PATCH AND FHA DOMAINS 1"/>
    <property type="match status" value="1"/>
</dbReference>
<reference evidence="4 5" key="1">
    <citation type="submission" date="2024-01" db="EMBL/GenBank/DDBJ databases">
        <title>A draft genome for a cacao thread blight-causing isolate of Paramarasmius palmivorus.</title>
        <authorList>
            <person name="Baruah I.K."/>
            <person name="Bukari Y."/>
            <person name="Amoako-Attah I."/>
            <person name="Meinhardt L.W."/>
            <person name="Bailey B.A."/>
            <person name="Cohen S.P."/>
        </authorList>
    </citation>
    <scope>NUCLEOTIDE SEQUENCE [LARGE SCALE GENOMIC DNA]</scope>
    <source>
        <strain evidence="4 5">GH-12</strain>
    </source>
</reference>
<organism evidence="4 5">
    <name type="scientific">Paramarasmius palmivorus</name>
    <dbReference type="NCBI Taxonomy" id="297713"/>
    <lineage>
        <taxon>Eukaryota</taxon>
        <taxon>Fungi</taxon>
        <taxon>Dikarya</taxon>
        <taxon>Basidiomycota</taxon>
        <taxon>Agaricomycotina</taxon>
        <taxon>Agaricomycetes</taxon>
        <taxon>Agaricomycetidae</taxon>
        <taxon>Agaricales</taxon>
        <taxon>Marasmiineae</taxon>
        <taxon>Marasmiaceae</taxon>
        <taxon>Paramarasmius</taxon>
    </lineage>
</organism>
<comment type="caution">
    <text evidence="4">The sequence shown here is derived from an EMBL/GenBank/DDBJ whole genome shotgun (WGS) entry which is preliminary data.</text>
</comment>
<dbReference type="EMBL" id="JAYKXP010000026">
    <property type="protein sequence ID" value="KAK7044248.1"/>
    <property type="molecule type" value="Genomic_DNA"/>
</dbReference>
<accession>A0AAW0D1B7</accession>
<dbReference type="AlphaFoldDB" id="A0AAW0D1B7"/>
<dbReference type="SMART" id="SM00240">
    <property type="entry name" value="FHA"/>
    <property type="match status" value="1"/>
</dbReference>
<evidence type="ECO:0000259" key="3">
    <source>
        <dbReference type="PROSITE" id="PS50174"/>
    </source>
</evidence>
<feature type="compositionally biased region" description="Polar residues" evidence="1">
    <location>
        <begin position="33"/>
        <end position="42"/>
    </location>
</feature>
<dbReference type="PROSITE" id="PS50174">
    <property type="entry name" value="G_PATCH"/>
    <property type="match status" value="1"/>
</dbReference>
<feature type="region of interest" description="Disordered" evidence="1">
    <location>
        <begin position="202"/>
        <end position="223"/>
    </location>
</feature>
<evidence type="ECO:0008006" key="6">
    <source>
        <dbReference type="Google" id="ProtNLM"/>
    </source>
</evidence>